<comment type="caution">
    <text evidence="6">The sequence shown here is derived from an EMBL/GenBank/DDBJ whole genome shotgun (WGS) entry which is preliminary data.</text>
</comment>
<keyword evidence="1" id="KW-0813">Transport</keyword>
<gene>
    <name evidence="6" type="ORF">DX116_08230</name>
</gene>
<evidence type="ECO:0000256" key="3">
    <source>
        <dbReference type="ARBA" id="ARBA00022741"/>
    </source>
</evidence>
<dbReference type="Gene3D" id="3.40.50.300">
    <property type="entry name" value="P-loop containing nucleotide triphosphate hydrolases"/>
    <property type="match status" value="2"/>
</dbReference>
<reference evidence="6 7" key="1">
    <citation type="submission" date="2018-08" db="EMBL/GenBank/DDBJ databases">
        <title>Aeromicrobium sp. M2KJ-4, whole genome shotgun sequence.</title>
        <authorList>
            <person name="Tuo L."/>
        </authorList>
    </citation>
    <scope>NUCLEOTIDE SEQUENCE [LARGE SCALE GENOMIC DNA]</scope>
    <source>
        <strain evidence="6 7">M2KJ-4</strain>
    </source>
</reference>
<dbReference type="SUPFAM" id="SSF52540">
    <property type="entry name" value="P-loop containing nucleoside triphosphate hydrolases"/>
    <property type="match status" value="2"/>
</dbReference>
<protein>
    <submittedName>
        <fullName evidence="6">Sugar ABC transporter ATP-binding protein</fullName>
    </submittedName>
</protein>
<evidence type="ECO:0000313" key="6">
    <source>
        <dbReference type="EMBL" id="REK73520.1"/>
    </source>
</evidence>
<evidence type="ECO:0000313" key="7">
    <source>
        <dbReference type="Proteomes" id="UP000265581"/>
    </source>
</evidence>
<evidence type="ECO:0000256" key="2">
    <source>
        <dbReference type="ARBA" id="ARBA00022737"/>
    </source>
</evidence>
<evidence type="ECO:0000256" key="1">
    <source>
        <dbReference type="ARBA" id="ARBA00022448"/>
    </source>
</evidence>
<dbReference type="InterPro" id="IPR027417">
    <property type="entry name" value="P-loop_NTPase"/>
</dbReference>
<name>A0A371PDN7_9ACTN</name>
<dbReference type="PANTHER" id="PTHR43790">
    <property type="entry name" value="CARBOHYDRATE TRANSPORT ATP-BINDING PROTEIN MG119-RELATED"/>
    <property type="match status" value="1"/>
</dbReference>
<sequence>MGPDPVLDTATTTHVRSDDMNDISPEHRTARGAASAAPLLEMKNISKSFGGSHALDQVSISLRAGQVLALCGANGAGKSTLVKILAGLESADEGEIFVDGERAEISSPRDSAALRLSFVHQELNLVPKFTALQNMAMGSDEQGTWGVLTTRRVRRQAMEVQERLGYRVPLDTRVEDLSLSDRWMVSLGRSLMRSGRVVAMDEPTASFTDEEAQRLYGVIDELQRDGVGILYISHRLEEVLQVSDDVTVLRNGRFVTTVPASSTSRRVLTQHIVGREVADFTAAVADQETEPTEGRLSVQGLTRAPKVLDVSFDIGRGEIVGLAGLVGAGRTELARLIVGADAPQAGAMTMDGEPFAPSSPHEALVDGVALVPEERRSQGLVLADTVVANLNMAAIGAERRLLRPFRPRASTVSAQRMIERFGIKVRSEKQNVIDLSGGNQQKVVVGKYVVTGPKLLILDEPTVGVDVGARAEIYGLIRSLADEGMSVLVISSDFEEFAICDRVLVMRSGRLVDDVPAHLAHKDHLTSLCFGTSEQEQIA</sequence>
<keyword evidence="2" id="KW-0677">Repeat</keyword>
<dbReference type="Proteomes" id="UP000265581">
    <property type="component" value="Unassembled WGS sequence"/>
</dbReference>
<feature type="domain" description="ABC transporter" evidence="5">
    <location>
        <begin position="284"/>
        <end position="533"/>
    </location>
</feature>
<organism evidence="6 7">
    <name type="scientific">Aeromicrobium endophyticum</name>
    <dbReference type="NCBI Taxonomy" id="2292704"/>
    <lineage>
        <taxon>Bacteria</taxon>
        <taxon>Bacillati</taxon>
        <taxon>Actinomycetota</taxon>
        <taxon>Actinomycetes</taxon>
        <taxon>Propionibacteriales</taxon>
        <taxon>Nocardioidaceae</taxon>
        <taxon>Aeromicrobium</taxon>
    </lineage>
</organism>
<dbReference type="PANTHER" id="PTHR43790:SF9">
    <property type="entry name" value="GALACTOFURANOSE TRANSPORTER ATP-BINDING PROTEIN YTFR"/>
    <property type="match status" value="1"/>
</dbReference>
<dbReference type="InterPro" id="IPR017871">
    <property type="entry name" value="ABC_transporter-like_CS"/>
</dbReference>
<dbReference type="EMBL" id="QUBR01000001">
    <property type="protein sequence ID" value="REK73520.1"/>
    <property type="molecule type" value="Genomic_DNA"/>
</dbReference>
<keyword evidence="7" id="KW-1185">Reference proteome</keyword>
<dbReference type="SMART" id="SM00382">
    <property type="entry name" value="AAA"/>
    <property type="match status" value="2"/>
</dbReference>
<feature type="domain" description="ABC transporter" evidence="5">
    <location>
        <begin position="40"/>
        <end position="276"/>
    </location>
</feature>
<dbReference type="Pfam" id="PF00005">
    <property type="entry name" value="ABC_tran"/>
    <property type="match status" value="2"/>
</dbReference>
<dbReference type="InterPro" id="IPR003439">
    <property type="entry name" value="ABC_transporter-like_ATP-bd"/>
</dbReference>
<evidence type="ECO:0000256" key="4">
    <source>
        <dbReference type="ARBA" id="ARBA00022840"/>
    </source>
</evidence>
<keyword evidence="4 6" id="KW-0067">ATP-binding</keyword>
<dbReference type="CDD" id="cd03215">
    <property type="entry name" value="ABC_Carb_Monos_II"/>
    <property type="match status" value="1"/>
</dbReference>
<dbReference type="PROSITE" id="PS50893">
    <property type="entry name" value="ABC_TRANSPORTER_2"/>
    <property type="match status" value="2"/>
</dbReference>
<dbReference type="CDD" id="cd03216">
    <property type="entry name" value="ABC_Carb_Monos_I"/>
    <property type="match status" value="1"/>
</dbReference>
<proteinExistence type="predicted"/>
<dbReference type="InterPro" id="IPR003593">
    <property type="entry name" value="AAA+_ATPase"/>
</dbReference>
<keyword evidence="3" id="KW-0547">Nucleotide-binding</keyword>
<dbReference type="InterPro" id="IPR050107">
    <property type="entry name" value="ABC_carbohydrate_import_ATPase"/>
</dbReference>
<dbReference type="AlphaFoldDB" id="A0A371PDN7"/>
<accession>A0A371PDN7</accession>
<dbReference type="PROSITE" id="PS00211">
    <property type="entry name" value="ABC_TRANSPORTER_1"/>
    <property type="match status" value="1"/>
</dbReference>
<dbReference type="GO" id="GO:0005524">
    <property type="term" value="F:ATP binding"/>
    <property type="evidence" value="ECO:0007669"/>
    <property type="project" value="UniProtKB-KW"/>
</dbReference>
<dbReference type="GO" id="GO:0016887">
    <property type="term" value="F:ATP hydrolysis activity"/>
    <property type="evidence" value="ECO:0007669"/>
    <property type="project" value="InterPro"/>
</dbReference>
<evidence type="ECO:0000259" key="5">
    <source>
        <dbReference type="PROSITE" id="PS50893"/>
    </source>
</evidence>